<dbReference type="Proteomes" id="UP000824219">
    <property type="component" value="Linkage Group LG09"/>
</dbReference>
<keyword evidence="2" id="KW-1185">Reference proteome</keyword>
<sequence length="158" mass="18007">MKVNEHEIKVNEDEIKVSTDEMKVNEDEIKVSADEMKVNEHEIKCSLADLLHPAFSVIVLQTRESVKERPRKSQKNMRTAKKRMFTSRDERFSIQRPRGSAAALHYRLKNLDMACTVFTVRSPSRSPISSAEESLTDFRHTAAEEETGFGLGVEMPAL</sequence>
<gene>
    <name evidence="1" type="ORF">KOW79_007978</name>
</gene>
<accession>A0A9D3NTK9</accession>
<name>A0A9D3NTK9_9TELE</name>
<comment type="caution">
    <text evidence="1">The sequence shown here is derived from an EMBL/GenBank/DDBJ whole genome shotgun (WGS) entry which is preliminary data.</text>
</comment>
<protein>
    <submittedName>
        <fullName evidence="1">Uncharacterized protein</fullName>
    </submittedName>
</protein>
<organism evidence="1 2">
    <name type="scientific">Hemibagrus wyckioides</name>
    <dbReference type="NCBI Taxonomy" id="337641"/>
    <lineage>
        <taxon>Eukaryota</taxon>
        <taxon>Metazoa</taxon>
        <taxon>Chordata</taxon>
        <taxon>Craniata</taxon>
        <taxon>Vertebrata</taxon>
        <taxon>Euteleostomi</taxon>
        <taxon>Actinopterygii</taxon>
        <taxon>Neopterygii</taxon>
        <taxon>Teleostei</taxon>
        <taxon>Ostariophysi</taxon>
        <taxon>Siluriformes</taxon>
        <taxon>Bagridae</taxon>
        <taxon>Hemibagrus</taxon>
    </lineage>
</organism>
<evidence type="ECO:0000313" key="2">
    <source>
        <dbReference type="Proteomes" id="UP000824219"/>
    </source>
</evidence>
<proteinExistence type="predicted"/>
<dbReference type="EMBL" id="JAHKSW010000009">
    <property type="protein sequence ID" value="KAG7328034.1"/>
    <property type="molecule type" value="Genomic_DNA"/>
</dbReference>
<evidence type="ECO:0000313" key="1">
    <source>
        <dbReference type="EMBL" id="KAG7328034.1"/>
    </source>
</evidence>
<reference evidence="1 2" key="1">
    <citation type="submission" date="2021-06" db="EMBL/GenBank/DDBJ databases">
        <title>Chromosome-level genome assembly of the red-tail catfish (Hemibagrus wyckioides).</title>
        <authorList>
            <person name="Shao F."/>
        </authorList>
    </citation>
    <scope>NUCLEOTIDE SEQUENCE [LARGE SCALE GENOMIC DNA]</scope>
    <source>
        <strain evidence="1">EC202008001</strain>
        <tissue evidence="1">Blood</tissue>
    </source>
</reference>
<dbReference type="AlphaFoldDB" id="A0A9D3NTK9"/>